<dbReference type="Pfam" id="PF10764">
    <property type="entry name" value="Gin"/>
    <property type="match status" value="1"/>
</dbReference>
<dbReference type="RefSeq" id="WP_188697856.1">
    <property type="nucleotide sequence ID" value="NZ_BMIR01000025.1"/>
</dbReference>
<sequence>MGNVVNLKNKETCIICEKTTTVGIHICNQLICENCQNELIETDVNDDRYKFFIEKLGKLSVKIKEPKIAGKC</sequence>
<comment type="caution">
    <text evidence="1">The sequence shown here is derived from an EMBL/GenBank/DDBJ whole genome shotgun (WGS) entry which is preliminary data.</text>
</comment>
<accession>A0A8J2YLV3</accession>
<dbReference type="InterPro" id="IPR019700">
    <property type="entry name" value="Sigma-G_inhibitor_Gin"/>
</dbReference>
<organism evidence="1 2">
    <name type="scientific">Pullulanibacillus camelliae</name>
    <dbReference type="NCBI Taxonomy" id="1707096"/>
    <lineage>
        <taxon>Bacteria</taxon>
        <taxon>Bacillati</taxon>
        <taxon>Bacillota</taxon>
        <taxon>Bacilli</taxon>
        <taxon>Bacillales</taxon>
        <taxon>Sporolactobacillaceae</taxon>
        <taxon>Pullulanibacillus</taxon>
    </lineage>
</organism>
<proteinExistence type="predicted"/>
<dbReference type="Proteomes" id="UP000628775">
    <property type="component" value="Unassembled WGS sequence"/>
</dbReference>
<dbReference type="EMBL" id="BMIR01000025">
    <property type="protein sequence ID" value="GGE53821.1"/>
    <property type="molecule type" value="Genomic_DNA"/>
</dbReference>
<dbReference type="AlphaFoldDB" id="A0A8J2YLV3"/>
<reference evidence="1" key="2">
    <citation type="submission" date="2020-09" db="EMBL/GenBank/DDBJ databases">
        <authorList>
            <person name="Sun Q."/>
            <person name="Zhou Y."/>
        </authorList>
    </citation>
    <scope>NUCLEOTIDE SEQUENCE</scope>
    <source>
        <strain evidence="1">CGMCC 1.15371</strain>
    </source>
</reference>
<gene>
    <name evidence="1" type="ORF">GCM10011391_35900</name>
</gene>
<protein>
    <recommendedName>
        <fullName evidence="3">Inhibitor of sigma-G Gin</fullName>
    </recommendedName>
</protein>
<name>A0A8J2YLV3_9BACL</name>
<keyword evidence="2" id="KW-1185">Reference proteome</keyword>
<evidence type="ECO:0008006" key="3">
    <source>
        <dbReference type="Google" id="ProtNLM"/>
    </source>
</evidence>
<evidence type="ECO:0000313" key="2">
    <source>
        <dbReference type="Proteomes" id="UP000628775"/>
    </source>
</evidence>
<reference evidence="1" key="1">
    <citation type="journal article" date="2014" name="Int. J. Syst. Evol. Microbiol.">
        <title>Complete genome sequence of Corynebacterium casei LMG S-19264T (=DSM 44701T), isolated from a smear-ripened cheese.</title>
        <authorList>
            <consortium name="US DOE Joint Genome Institute (JGI-PGF)"/>
            <person name="Walter F."/>
            <person name="Albersmeier A."/>
            <person name="Kalinowski J."/>
            <person name="Ruckert C."/>
        </authorList>
    </citation>
    <scope>NUCLEOTIDE SEQUENCE</scope>
    <source>
        <strain evidence="1">CGMCC 1.15371</strain>
    </source>
</reference>
<evidence type="ECO:0000313" key="1">
    <source>
        <dbReference type="EMBL" id="GGE53821.1"/>
    </source>
</evidence>